<feature type="binding site" evidence="11">
    <location>
        <position position="686"/>
    </location>
    <ligand>
        <name>Ca(2+)</name>
        <dbReference type="ChEBI" id="CHEBI:29108"/>
    </ligand>
</feature>
<evidence type="ECO:0000256" key="14">
    <source>
        <dbReference type="SAM" id="Phobius"/>
    </source>
</evidence>
<feature type="transmembrane region" description="Helical" evidence="14">
    <location>
        <begin position="959"/>
        <end position="977"/>
    </location>
</feature>
<comment type="similarity">
    <text evidence="12">Belongs to the calcium channel alpha-1 subunit (TC 1.A.1.11) family.</text>
</comment>
<dbReference type="Gene3D" id="1.20.120.350">
    <property type="entry name" value="Voltage-gated potassium channels. Chain C"/>
    <property type="match status" value="4"/>
</dbReference>
<keyword evidence="11" id="KW-0479">Metal-binding</keyword>
<protein>
    <recommendedName>
        <fullName evidence="15">Ion transport domain-containing protein</fullName>
    </recommendedName>
</protein>
<dbReference type="GO" id="GO:0005245">
    <property type="term" value="F:voltage-gated calcium channel activity"/>
    <property type="evidence" value="ECO:0007669"/>
    <property type="project" value="InterPro"/>
</dbReference>
<feature type="transmembrane region" description="Helical" evidence="14">
    <location>
        <begin position="542"/>
        <end position="564"/>
    </location>
</feature>
<keyword evidence="2" id="KW-0813">Transport</keyword>
<evidence type="ECO:0000256" key="12">
    <source>
        <dbReference type="RuleBase" id="RU003808"/>
    </source>
</evidence>
<dbReference type="Gene3D" id="1.10.238.10">
    <property type="entry name" value="EF-hand"/>
    <property type="match status" value="1"/>
</dbReference>
<feature type="transmembrane region" description="Helical" evidence="14">
    <location>
        <begin position="1184"/>
        <end position="1210"/>
    </location>
</feature>
<evidence type="ECO:0000256" key="9">
    <source>
        <dbReference type="ARBA" id="ARBA00023180"/>
    </source>
</evidence>
<dbReference type="FunFam" id="1.20.120.350:FF:000009">
    <property type="entry name" value="Voltage-dependent T-type calcium channel subunit alpha"/>
    <property type="match status" value="1"/>
</dbReference>
<dbReference type="Gene3D" id="1.10.287.70">
    <property type="match status" value="4"/>
</dbReference>
<feature type="transmembrane region" description="Helical" evidence="14">
    <location>
        <begin position="502"/>
        <end position="521"/>
    </location>
</feature>
<feature type="transmembrane region" description="Helical" evidence="14">
    <location>
        <begin position="212"/>
        <end position="243"/>
    </location>
</feature>
<keyword evidence="12" id="KW-0107">Calcium channel</keyword>
<dbReference type="InterPro" id="IPR043203">
    <property type="entry name" value="VGCC_Ca_Na"/>
</dbReference>
<feature type="domain" description="Ion transport" evidence="15">
    <location>
        <begin position="1269"/>
        <end position="1568"/>
    </location>
</feature>
<evidence type="ECO:0000256" key="1">
    <source>
        <dbReference type="ARBA" id="ARBA00004141"/>
    </source>
</evidence>
<dbReference type="InterPro" id="IPR005821">
    <property type="entry name" value="Ion_trans_dom"/>
</dbReference>
<feature type="transmembrane region" description="Helical" evidence="14">
    <location>
        <begin position="61"/>
        <end position="81"/>
    </location>
</feature>
<feature type="domain" description="Ion transport" evidence="15">
    <location>
        <begin position="879"/>
        <end position="1219"/>
    </location>
</feature>
<dbReference type="PANTHER" id="PTHR10037:SF62">
    <property type="entry name" value="SODIUM CHANNEL PROTEIN 60E"/>
    <property type="match status" value="1"/>
</dbReference>
<feature type="compositionally biased region" description="Basic and acidic residues" evidence="13">
    <location>
        <begin position="801"/>
        <end position="821"/>
    </location>
</feature>
<feature type="region of interest" description="Disordered" evidence="13">
    <location>
        <begin position="801"/>
        <end position="856"/>
    </location>
</feature>
<feature type="binding site" evidence="11">
    <location>
        <position position="1136"/>
    </location>
    <ligand>
        <name>Ca(2+)</name>
        <dbReference type="ChEBI" id="CHEBI:29108"/>
    </ligand>
</feature>
<keyword evidence="8 14" id="KW-0472">Membrane</keyword>
<keyword evidence="5 12" id="KW-0851">Voltage-gated channel</keyword>
<evidence type="ECO:0000313" key="16">
    <source>
        <dbReference type="EMBL" id="KAL1523663.1"/>
    </source>
</evidence>
<sequence>MESDLGHHKNAADQFMDVVDHAAATIEVEKYPRKALCFLGRDSFPRKQAIRIVDSVFFERVVLSLILLNCLTMLLFSMPVLTKMYETDPDSAINISSYARDSWTRQVIAPPNAGNPAAECQLSDFPACSASEWIDLVFLVLFTVEMTLKILSSGLMMHQTAYLRNGWNWLDFIVVVTGWVSMTGTGSSSNSLRLFKALRPLRSLQRIRGMRVLVNCILAAIPQLCTVVVFLMFVLSVFGIVGVQLFKASLRHQCHFCEDPPCDPYSGVGWTSTGDVCAPFCPRDEYTGQVTGICESLGPNTTVVEGTSGLSKMKPGMWTWSCNPGQECRCGHSGIADWDCTLVDNPNYGINHFDNVLWAMVTLFQVITLEGWVDVMYTVMDGSGLFAFLYFLIVIILGALIVINLFLAVLCDNFNMADSDPEMGDEENEDGEKATAKALETLTQSNPLRQRALNCVKNPRFNQLIFGCICANTLIMMCYFKPQPGRGEDVVQDWREFDYMPPPLWWTLWALNAFLTFIFVCESAIKLLGMGPHLFVKDSFNVFDIVVVFVSLVELCLDIIAFLVGSFGSSIPGLSVLRAFRIFRLLKLVRSVPSLRRILATLVNSIKSVFYLFLLVILMMLIFALLGMELFGGFYPRPEYNYTETQMPFVWQKYTITWEEDEPMTRYNFDSFGDAFLSIFVVLSGENWNEIYFSQHRATWDESTRYFFATFYFLILFVVGNLLLFNLFIAILLSNFDDDDVIEEAEEDDLADEPEPMEESIQIGTMPPPTTPQSTSRNTNRRKDDMTEFLTYQFGGYRNEREAEEVRKNKRLNEDPPKPEEGLSFSSTVDERSTVASGTSKKSLVAALPPPNEPSGDKSLKLFSWSNPIRRGCATVVANPWFDPIVVVLIIASSITLALDWPGYDSDNTVSRVLEAMDRTFTILFTIECVIKVISMGLLYSKNKKYPAYLRSGWNVLDLVVVAISLISLIISNLNILKTLRALRPLRLISRYEDLKQCVDTLMKSIPAMSVLMTVAGLFFIIFAVLGVELFGGRFGYCLDPAFEGLAYGGRVVPGINGSSSGGAPPFQSDYEECLKRPKYNLTRHATNGSLLTELAKVDGSLITFTEFPQWVNPHFGNFDNLLESLLLLFEVATLEGWPSVMHTAMDTDMNELFVTPWRFDEQVDPFGLYDQYGHQHVHLVNRYMAAIFFVCWIILGCFVLMNMTVGVVVDTFSKIREENDGCALMTEDQADWVKAQKQVFAMRPLRRAVAPSEPWRIPFFDAVMSNKFDIFIMAVIFVNMLVMGLDLHDPQWKGVTTLNDFLTYSNMVFTTIYFIELVCKMIGFGPRQYFQDSWNVFDCVLVCLSIFDLVLSSMSSTNLPFPAPLIRVFRLFRVVRILRIIKTAKKLRAIIMTVVVSIPALVNIGTLILLMLLIYAVFCVELFATVHYTPGNWGEGPDGGGGGTRGPGFKNNTDYFYSDKSNYGEFITRHANFENFGMALLTLARCVTGESFNGLMHDVMGSSWGDNRLRCCPYCGPIIDGEATSSCGETISALLVFVSFQMIMAYIILSLAISVILENFANVGSETKKITMEQLEEFREVWLKYDPKGTFCVPSHNLLAILQQLRKPLGIVGIEPALTRSDMLKHLGKLDVPDHGGYIHFIETLTAVSHHHAGVPVPMCDTTRKLQKAIARLPKISSLEKPAHNALTNYLLSLLQSRWRGYAMRRKFSGEPGWDENVPELAADVHHSPQENAGKVKPNQVAPEP</sequence>
<evidence type="ECO:0000256" key="4">
    <source>
        <dbReference type="ARBA" id="ARBA00022737"/>
    </source>
</evidence>
<feature type="transmembrane region" description="Helical" evidence="14">
    <location>
        <begin position="1308"/>
        <end position="1325"/>
    </location>
</feature>
<feature type="transmembrane region" description="Helical" evidence="14">
    <location>
        <begin position="1337"/>
        <end position="1356"/>
    </location>
</feature>
<gene>
    <name evidence="16" type="ORF">AB1Y20_018597</name>
</gene>
<feature type="domain" description="Ion transport" evidence="15">
    <location>
        <begin position="459"/>
        <end position="738"/>
    </location>
</feature>
<keyword evidence="3 14" id="KW-0812">Transmembrane</keyword>
<evidence type="ECO:0000256" key="7">
    <source>
        <dbReference type="ARBA" id="ARBA00023065"/>
    </source>
</evidence>
<evidence type="ECO:0000256" key="2">
    <source>
        <dbReference type="ARBA" id="ARBA00022448"/>
    </source>
</evidence>
<evidence type="ECO:0000256" key="5">
    <source>
        <dbReference type="ARBA" id="ARBA00022882"/>
    </source>
</evidence>
<dbReference type="EMBL" id="JBGBPQ010000005">
    <property type="protein sequence ID" value="KAL1523663.1"/>
    <property type="molecule type" value="Genomic_DNA"/>
</dbReference>
<feature type="transmembrane region" description="Helical" evidence="14">
    <location>
        <begin position="1011"/>
        <end position="1031"/>
    </location>
</feature>
<organism evidence="16 17">
    <name type="scientific">Prymnesium parvum</name>
    <name type="common">Toxic golden alga</name>
    <dbReference type="NCBI Taxonomy" id="97485"/>
    <lineage>
        <taxon>Eukaryota</taxon>
        <taxon>Haptista</taxon>
        <taxon>Haptophyta</taxon>
        <taxon>Prymnesiophyceae</taxon>
        <taxon>Prymnesiales</taxon>
        <taxon>Prymnesiaceae</taxon>
        <taxon>Prymnesium</taxon>
    </lineage>
</organism>
<evidence type="ECO:0000313" key="17">
    <source>
        <dbReference type="Proteomes" id="UP001515480"/>
    </source>
</evidence>
<keyword evidence="4" id="KW-0677">Repeat</keyword>
<feature type="transmembrane region" description="Helical" evidence="14">
    <location>
        <begin position="881"/>
        <end position="899"/>
    </location>
</feature>
<feature type="transmembrane region" description="Helical" evidence="14">
    <location>
        <begin position="356"/>
        <end position="373"/>
    </location>
</feature>
<feature type="transmembrane region" description="Helical" evidence="14">
    <location>
        <begin position="1269"/>
        <end position="1288"/>
    </location>
</feature>
<feature type="region of interest" description="Disordered" evidence="13">
    <location>
        <begin position="1714"/>
        <end position="1746"/>
    </location>
</feature>
<keyword evidence="6 14" id="KW-1133">Transmembrane helix</keyword>
<evidence type="ECO:0000256" key="6">
    <source>
        <dbReference type="ARBA" id="ARBA00022989"/>
    </source>
</evidence>
<dbReference type="GO" id="GO:0005891">
    <property type="term" value="C:voltage-gated calcium channel complex"/>
    <property type="evidence" value="ECO:0007669"/>
    <property type="project" value="InterPro"/>
</dbReference>
<dbReference type="GO" id="GO:0005248">
    <property type="term" value="F:voltage-gated sodium channel activity"/>
    <property type="evidence" value="ECO:0007669"/>
    <property type="project" value="TreeGrafter"/>
</dbReference>
<feature type="transmembrane region" description="Helical" evidence="14">
    <location>
        <begin position="609"/>
        <end position="628"/>
    </location>
</feature>
<feature type="transmembrane region" description="Helical" evidence="14">
    <location>
        <begin position="136"/>
        <end position="157"/>
    </location>
</feature>
<keyword evidence="17" id="KW-1185">Reference proteome</keyword>
<feature type="transmembrane region" description="Helical" evidence="14">
    <location>
        <begin position="1391"/>
        <end position="1419"/>
    </location>
</feature>
<dbReference type="PANTHER" id="PTHR10037">
    <property type="entry name" value="VOLTAGE-GATED CATION CHANNEL CALCIUM AND SODIUM"/>
    <property type="match status" value="1"/>
</dbReference>
<feature type="transmembrane region" description="Helical" evidence="14">
    <location>
        <begin position="1535"/>
        <end position="1558"/>
    </location>
</feature>
<proteinExistence type="inferred from homology"/>
<feature type="domain" description="Ion transport" evidence="15">
    <location>
        <begin position="57"/>
        <end position="419"/>
    </location>
</feature>
<dbReference type="InterPro" id="IPR002077">
    <property type="entry name" value="VDCCAlpha1"/>
</dbReference>
<feature type="transmembrane region" description="Helical" evidence="14">
    <location>
        <begin position="385"/>
        <end position="410"/>
    </location>
</feature>
<feature type="transmembrane region" description="Helical" evidence="14">
    <location>
        <begin position="920"/>
        <end position="939"/>
    </location>
</feature>
<evidence type="ECO:0000256" key="3">
    <source>
        <dbReference type="ARBA" id="ARBA00022692"/>
    </source>
</evidence>
<evidence type="ECO:0000256" key="8">
    <source>
        <dbReference type="ARBA" id="ARBA00023136"/>
    </source>
</evidence>
<evidence type="ECO:0000259" key="15">
    <source>
        <dbReference type="Pfam" id="PF00520"/>
    </source>
</evidence>
<keyword evidence="10" id="KW-0407">Ion channel</keyword>
<dbReference type="InterPro" id="IPR027359">
    <property type="entry name" value="Volt_channel_dom_sf"/>
</dbReference>
<feature type="transmembrane region" description="Helical" evidence="14">
    <location>
        <begin position="706"/>
        <end position="733"/>
    </location>
</feature>
<dbReference type="GO" id="GO:0001518">
    <property type="term" value="C:voltage-gated sodium channel complex"/>
    <property type="evidence" value="ECO:0007669"/>
    <property type="project" value="TreeGrafter"/>
</dbReference>
<feature type="compositionally biased region" description="Acidic residues" evidence="13">
    <location>
        <begin position="746"/>
        <end position="758"/>
    </location>
</feature>
<dbReference type="GO" id="GO:0046872">
    <property type="term" value="F:metal ion binding"/>
    <property type="evidence" value="ECO:0007669"/>
    <property type="project" value="UniProtKB-KW"/>
</dbReference>
<keyword evidence="11 12" id="KW-0106">Calcium</keyword>
<feature type="region of interest" description="Disordered" evidence="13">
    <location>
        <begin position="746"/>
        <end position="782"/>
    </location>
</feature>
<comment type="subcellular location">
    <subcellularLocation>
        <location evidence="1 12">Membrane</location>
        <topology evidence="1 12">Multi-pass membrane protein</topology>
    </subcellularLocation>
</comment>
<feature type="transmembrane region" description="Helical" evidence="14">
    <location>
        <begin position="169"/>
        <end position="192"/>
    </location>
</feature>
<evidence type="ECO:0000256" key="10">
    <source>
        <dbReference type="ARBA" id="ARBA00023303"/>
    </source>
</evidence>
<reference evidence="16 17" key="1">
    <citation type="journal article" date="2024" name="Science">
        <title>Giant polyketide synthase enzymes in the biosynthesis of giant marine polyether toxins.</title>
        <authorList>
            <person name="Fallon T.R."/>
            <person name="Shende V.V."/>
            <person name="Wierzbicki I.H."/>
            <person name="Pendleton A.L."/>
            <person name="Watervoot N.F."/>
            <person name="Auber R.P."/>
            <person name="Gonzalez D.J."/>
            <person name="Wisecaver J.H."/>
            <person name="Moore B.S."/>
        </authorList>
    </citation>
    <scope>NUCLEOTIDE SEQUENCE [LARGE SCALE GENOMIC DNA]</scope>
    <source>
        <strain evidence="16 17">12B1</strain>
    </source>
</reference>
<dbReference type="SUPFAM" id="SSF81324">
    <property type="entry name" value="Voltage-gated potassium channels"/>
    <property type="match status" value="4"/>
</dbReference>
<evidence type="ECO:0000256" key="13">
    <source>
        <dbReference type="SAM" id="MobiDB-lite"/>
    </source>
</evidence>
<dbReference type="Pfam" id="PF00520">
    <property type="entry name" value="Ion_trans"/>
    <property type="match status" value="4"/>
</dbReference>
<dbReference type="Proteomes" id="UP001515480">
    <property type="component" value="Unassembled WGS sequence"/>
</dbReference>
<accession>A0AB34JRW5</accession>
<evidence type="ECO:0000256" key="11">
    <source>
        <dbReference type="PIRSR" id="PIRSR602077-1"/>
    </source>
</evidence>
<comment type="caution">
    <text evidence="16">The sequence shown here is derived from an EMBL/GenBank/DDBJ whole genome shotgun (WGS) entry which is preliminary data.</text>
</comment>
<dbReference type="PRINTS" id="PR00167">
    <property type="entry name" value="CACHANNEL"/>
</dbReference>
<feature type="compositionally biased region" description="Polar residues" evidence="13">
    <location>
        <begin position="824"/>
        <end position="842"/>
    </location>
</feature>
<feature type="binding site" evidence="11">
    <location>
        <position position="370"/>
    </location>
    <ligand>
        <name>Ca(2+)</name>
        <dbReference type="ChEBI" id="CHEBI:29108"/>
    </ligand>
</feature>
<keyword evidence="9" id="KW-0325">Glycoprotein</keyword>
<dbReference type="PROSITE" id="PS50096">
    <property type="entry name" value="IQ"/>
    <property type="match status" value="1"/>
</dbReference>
<name>A0AB34JRW5_PRYPA</name>
<keyword evidence="7" id="KW-0406">Ion transport</keyword>
<keyword evidence="12" id="KW-0109">Calcium transport</keyword>